<sequence length="436" mass="49492">MLNLEFHSENRKRLLAQLPPKSVVIINSAPQATYSHDVHYPYRQNSYLRYLTGFTEHDAVLVLAPDSPTPYTMFVLPRDLEKEIWNGFRQGVDGIRQVYGAQAAYTIDQLDSKLPELMANTEHLYYALGHDENFDKTVLQALNAVRKQIRNGVSAPRHVHDPGEILNEMRLHKQPIEIEWMQKAADIAVEAHTQVMKTVKPEMYEYEVQALIDYTFGKQQSRAGYPSIVGGGLNATILHYIENNQKLCDGEMLLVDAGAEYRYYNSDITRTFPINGKFSPVQRKVYELVLKAQKAAIEMVKPGNTFMDPHTTAVRHLTEGLVELGLLEGDPEQLIAQESYKKFYMHKTGHWLGGDVHDVGDYKDADGNWRKLEPGMVLTVEPGLYFGPHLAGEIPHEFLHIGIRIEDDILVTEDGHRNLTAGVVKEVDQIEALMQD</sequence>
<organism evidence="12 13">
    <name type="scientific">bacterium (Candidatus Blackallbacteria) CG17_big_fil_post_rev_8_21_14_2_50_48_46</name>
    <dbReference type="NCBI Taxonomy" id="2014261"/>
    <lineage>
        <taxon>Bacteria</taxon>
        <taxon>Candidatus Blackallbacteria</taxon>
    </lineage>
</organism>
<dbReference type="EMBL" id="PFFQ01000053">
    <property type="protein sequence ID" value="PIW15339.1"/>
    <property type="molecule type" value="Genomic_DNA"/>
</dbReference>
<dbReference type="Proteomes" id="UP000231019">
    <property type="component" value="Unassembled WGS sequence"/>
</dbReference>
<comment type="catalytic activity">
    <reaction evidence="1">
        <text>Release of any N-terminal amino acid, including proline, that is linked to proline, even from a dipeptide or tripeptide.</text>
        <dbReference type="EC" id="3.4.11.9"/>
    </reaction>
</comment>
<dbReference type="GO" id="GO:0005829">
    <property type="term" value="C:cytosol"/>
    <property type="evidence" value="ECO:0007669"/>
    <property type="project" value="TreeGrafter"/>
</dbReference>
<dbReference type="AlphaFoldDB" id="A0A2M7G0X6"/>
<dbReference type="InterPro" id="IPR029149">
    <property type="entry name" value="Creatin/AminoP/Spt16_N"/>
</dbReference>
<accession>A0A2M7G0X6</accession>
<evidence type="ECO:0000256" key="7">
    <source>
        <dbReference type="ARBA" id="ARBA00023211"/>
    </source>
</evidence>
<dbReference type="Gene3D" id="3.40.350.10">
    <property type="entry name" value="Creatinase/prolidase N-terminal domain"/>
    <property type="match status" value="1"/>
</dbReference>
<dbReference type="SUPFAM" id="SSF55920">
    <property type="entry name" value="Creatinase/aminopeptidase"/>
    <property type="match status" value="1"/>
</dbReference>
<comment type="caution">
    <text evidence="12">The sequence shown here is derived from an EMBL/GenBank/DDBJ whole genome shotgun (WGS) entry which is preliminary data.</text>
</comment>
<evidence type="ECO:0000256" key="9">
    <source>
        <dbReference type="ARBA" id="ARBA00075356"/>
    </source>
</evidence>
<evidence type="ECO:0000256" key="10">
    <source>
        <dbReference type="ARBA" id="ARBA00081411"/>
    </source>
</evidence>
<evidence type="ECO:0000256" key="2">
    <source>
        <dbReference type="ARBA" id="ARBA00001936"/>
    </source>
</evidence>
<evidence type="ECO:0000256" key="1">
    <source>
        <dbReference type="ARBA" id="ARBA00001424"/>
    </source>
</evidence>
<dbReference type="SUPFAM" id="SSF53092">
    <property type="entry name" value="Creatinase/prolidase N-terminal domain"/>
    <property type="match status" value="1"/>
</dbReference>
<dbReference type="GO" id="GO:0070006">
    <property type="term" value="F:metalloaminopeptidase activity"/>
    <property type="evidence" value="ECO:0007669"/>
    <property type="project" value="InterPro"/>
</dbReference>
<evidence type="ECO:0000256" key="6">
    <source>
        <dbReference type="ARBA" id="ARBA00022801"/>
    </source>
</evidence>
<dbReference type="PANTHER" id="PTHR43226">
    <property type="entry name" value="XAA-PRO AMINOPEPTIDASE 3"/>
    <property type="match status" value="1"/>
</dbReference>
<dbReference type="Pfam" id="PF00557">
    <property type="entry name" value="Peptidase_M24"/>
    <property type="match status" value="1"/>
</dbReference>
<proteinExistence type="inferred from homology"/>
<evidence type="ECO:0000313" key="12">
    <source>
        <dbReference type="EMBL" id="PIW15339.1"/>
    </source>
</evidence>
<keyword evidence="5" id="KW-0479">Metal-binding</keyword>
<dbReference type="FunFam" id="3.90.230.10:FF:000002">
    <property type="entry name" value="Xaa-Pro aminopeptidase 3"/>
    <property type="match status" value="1"/>
</dbReference>
<feature type="domain" description="Aminopeptidase P N-terminal" evidence="11">
    <location>
        <begin position="2"/>
        <end position="135"/>
    </location>
</feature>
<evidence type="ECO:0000259" key="11">
    <source>
        <dbReference type="SMART" id="SM01011"/>
    </source>
</evidence>
<comment type="cofactor">
    <cofactor evidence="2">
        <name>Mn(2+)</name>
        <dbReference type="ChEBI" id="CHEBI:29035"/>
    </cofactor>
</comment>
<dbReference type="InterPro" id="IPR000994">
    <property type="entry name" value="Pept_M24"/>
</dbReference>
<keyword evidence="12" id="KW-0031">Aminopeptidase</keyword>
<reference evidence="12 13" key="1">
    <citation type="submission" date="2017-09" db="EMBL/GenBank/DDBJ databases">
        <title>Depth-based differentiation of microbial function through sediment-hosted aquifers and enrichment of novel symbionts in the deep terrestrial subsurface.</title>
        <authorList>
            <person name="Probst A.J."/>
            <person name="Ladd B."/>
            <person name="Jarett J.K."/>
            <person name="Geller-Mcgrath D.E."/>
            <person name="Sieber C.M."/>
            <person name="Emerson J.B."/>
            <person name="Anantharaman K."/>
            <person name="Thomas B.C."/>
            <person name="Malmstrom R."/>
            <person name="Stieglmeier M."/>
            <person name="Klingl A."/>
            <person name="Woyke T."/>
            <person name="Ryan C.M."/>
            <person name="Banfield J.F."/>
        </authorList>
    </citation>
    <scope>NUCLEOTIDE SEQUENCE [LARGE SCALE GENOMIC DNA]</scope>
    <source>
        <strain evidence="12">CG17_big_fil_post_rev_8_21_14_2_50_48_46</strain>
    </source>
</reference>
<dbReference type="InterPro" id="IPR052433">
    <property type="entry name" value="X-Pro_dipept-like"/>
</dbReference>
<keyword evidence="6" id="KW-0378">Hydrolase</keyword>
<evidence type="ECO:0000256" key="5">
    <source>
        <dbReference type="ARBA" id="ARBA00022723"/>
    </source>
</evidence>
<keyword evidence="12" id="KW-0645">Protease</keyword>
<protein>
    <recommendedName>
        <fullName evidence="8">Xaa-Pro aminopeptidase</fullName>
        <ecNumber evidence="4">3.4.11.9</ecNumber>
    </recommendedName>
    <alternativeName>
        <fullName evidence="9">Aminopeptidase P II</fullName>
    </alternativeName>
    <alternativeName>
        <fullName evidence="10">X-Pro aminopeptidase</fullName>
    </alternativeName>
</protein>
<dbReference type="PANTHER" id="PTHR43226:SF4">
    <property type="entry name" value="XAA-PRO AMINOPEPTIDASE 3"/>
    <property type="match status" value="1"/>
</dbReference>
<evidence type="ECO:0000256" key="8">
    <source>
        <dbReference type="ARBA" id="ARBA00069363"/>
    </source>
</evidence>
<evidence type="ECO:0000256" key="4">
    <source>
        <dbReference type="ARBA" id="ARBA00012574"/>
    </source>
</evidence>
<evidence type="ECO:0000313" key="13">
    <source>
        <dbReference type="Proteomes" id="UP000231019"/>
    </source>
</evidence>
<name>A0A2M7G0X6_9BACT</name>
<dbReference type="SMART" id="SM01011">
    <property type="entry name" value="AMP_N"/>
    <property type="match status" value="1"/>
</dbReference>
<keyword evidence="7" id="KW-0464">Manganese</keyword>
<dbReference type="InterPro" id="IPR007865">
    <property type="entry name" value="Aminopep_P_N"/>
</dbReference>
<dbReference type="GO" id="GO:0030145">
    <property type="term" value="F:manganese ion binding"/>
    <property type="evidence" value="ECO:0007669"/>
    <property type="project" value="InterPro"/>
</dbReference>
<dbReference type="InterPro" id="IPR036005">
    <property type="entry name" value="Creatinase/aminopeptidase-like"/>
</dbReference>
<comment type="similarity">
    <text evidence="3">Belongs to the peptidase M24B family.</text>
</comment>
<gene>
    <name evidence="12" type="ORF">COW36_18155</name>
</gene>
<dbReference type="Pfam" id="PF05195">
    <property type="entry name" value="AMP_N"/>
    <property type="match status" value="1"/>
</dbReference>
<dbReference type="GO" id="GO:0006508">
    <property type="term" value="P:proteolysis"/>
    <property type="evidence" value="ECO:0007669"/>
    <property type="project" value="TreeGrafter"/>
</dbReference>
<dbReference type="Gene3D" id="3.90.230.10">
    <property type="entry name" value="Creatinase/methionine aminopeptidase superfamily"/>
    <property type="match status" value="1"/>
</dbReference>
<evidence type="ECO:0000256" key="3">
    <source>
        <dbReference type="ARBA" id="ARBA00008766"/>
    </source>
</evidence>
<dbReference type="CDD" id="cd01087">
    <property type="entry name" value="Prolidase"/>
    <property type="match status" value="1"/>
</dbReference>
<dbReference type="EC" id="3.4.11.9" evidence="4"/>